<dbReference type="Proteomes" id="UP001247620">
    <property type="component" value="Unassembled WGS sequence"/>
</dbReference>
<feature type="chain" id="PRO_5045135003" description="NHL repeat-containing protein" evidence="1">
    <location>
        <begin position="22"/>
        <end position="347"/>
    </location>
</feature>
<organism evidence="2 3">
    <name type="scientific">Mucilaginibacter pocheonensis</name>
    <dbReference type="NCBI Taxonomy" id="398050"/>
    <lineage>
        <taxon>Bacteria</taxon>
        <taxon>Pseudomonadati</taxon>
        <taxon>Bacteroidota</taxon>
        <taxon>Sphingobacteriia</taxon>
        <taxon>Sphingobacteriales</taxon>
        <taxon>Sphingobacteriaceae</taxon>
        <taxon>Mucilaginibacter</taxon>
    </lineage>
</organism>
<evidence type="ECO:0000256" key="1">
    <source>
        <dbReference type="SAM" id="SignalP"/>
    </source>
</evidence>
<dbReference type="PANTHER" id="PTHR46388">
    <property type="entry name" value="NHL REPEAT-CONTAINING PROTEIN 2"/>
    <property type="match status" value="1"/>
</dbReference>
<keyword evidence="3" id="KW-1185">Reference proteome</keyword>
<accession>A0ABU1T666</accession>
<evidence type="ECO:0000313" key="3">
    <source>
        <dbReference type="Proteomes" id="UP001247620"/>
    </source>
</evidence>
<name>A0ABU1T666_9SPHI</name>
<proteinExistence type="predicted"/>
<dbReference type="PANTHER" id="PTHR46388:SF2">
    <property type="entry name" value="NHL REPEAT-CONTAINING PROTEIN 2"/>
    <property type="match status" value="1"/>
</dbReference>
<feature type="signal peptide" evidence="1">
    <location>
        <begin position="1"/>
        <end position="21"/>
    </location>
</feature>
<dbReference type="InterPro" id="IPR011042">
    <property type="entry name" value="6-blade_b-propeller_TolB-like"/>
</dbReference>
<evidence type="ECO:0008006" key="4">
    <source>
        <dbReference type="Google" id="ProtNLM"/>
    </source>
</evidence>
<dbReference type="EMBL" id="JAVDUU010000001">
    <property type="protein sequence ID" value="MDR6940789.1"/>
    <property type="molecule type" value="Genomic_DNA"/>
</dbReference>
<protein>
    <recommendedName>
        <fullName evidence="4">NHL repeat-containing protein</fullName>
    </recommendedName>
</protein>
<dbReference type="PROSITE" id="PS51257">
    <property type="entry name" value="PROKAR_LIPOPROTEIN"/>
    <property type="match status" value="1"/>
</dbReference>
<gene>
    <name evidence="2" type="ORF">J2W55_000617</name>
</gene>
<keyword evidence="1" id="KW-0732">Signal</keyword>
<reference evidence="2 3" key="1">
    <citation type="submission" date="2023-07" db="EMBL/GenBank/DDBJ databases">
        <title>Sorghum-associated microbial communities from plants grown in Nebraska, USA.</title>
        <authorList>
            <person name="Schachtman D."/>
        </authorList>
    </citation>
    <scope>NUCLEOTIDE SEQUENCE [LARGE SCALE GENOMIC DNA]</scope>
    <source>
        <strain evidence="2 3">3262</strain>
    </source>
</reference>
<sequence length="347" mass="38008">MKNKFAYINLLALAFAVTSCTKTEQPTPETGTDQRVALATTANAPVPNTISTIAGQRYTSGSTKLDGPALSARFNFPTGLFSTESGILYVADTRNNAIRQILNGQVTTLTLAPNNYGETIHEPIYVGLQRIGTIHVICAVNQDGDPYSQSWIFGPTGEFVASQSDVYITRSSLAKDPYGDFFWTSVHMQILKHQAVTSEYIGKDPVTYDTSILPENDYHRGTAYRAMFVGYNKVKYLGVNNHMYKLTPSGVFARIYADLPLGNISCIITNKDSRTIYIAADGYIKKITDNKLTILAGPNANTPDGRDGVGLQADVHANSLVLAKNEGENTIYFTDTFTNTIRKLSLK</sequence>
<evidence type="ECO:0000313" key="2">
    <source>
        <dbReference type="EMBL" id="MDR6940789.1"/>
    </source>
</evidence>
<comment type="caution">
    <text evidence="2">The sequence shown here is derived from an EMBL/GenBank/DDBJ whole genome shotgun (WGS) entry which is preliminary data.</text>
</comment>
<dbReference type="SUPFAM" id="SSF63829">
    <property type="entry name" value="Calcium-dependent phosphotriesterase"/>
    <property type="match status" value="1"/>
</dbReference>
<dbReference type="Gene3D" id="2.120.10.30">
    <property type="entry name" value="TolB, C-terminal domain"/>
    <property type="match status" value="2"/>
</dbReference>
<dbReference type="RefSeq" id="WP_310091824.1">
    <property type="nucleotide sequence ID" value="NZ_JAVDUU010000001.1"/>
</dbReference>